<feature type="chain" id="PRO_5035827649" description="GDNF/GAS1 domain-containing protein" evidence="10">
    <location>
        <begin position="20"/>
        <end position="508"/>
    </location>
</feature>
<keyword evidence="7" id="KW-0325">Glycoprotein</keyword>
<dbReference type="Proteomes" id="UP000829720">
    <property type="component" value="Unassembled WGS sequence"/>
</dbReference>
<dbReference type="GO" id="GO:0009897">
    <property type="term" value="C:external side of plasma membrane"/>
    <property type="evidence" value="ECO:0007669"/>
    <property type="project" value="TreeGrafter"/>
</dbReference>
<sequence>MKTALVTGVLLYQVICSFSLRSINCFSRKEACMSESQACRSGWNLLTNVCHITEGSCMITGSQECNMTIAYLLDQFPLWRGCLCTEEDYCSTPQLLAPNCPHQSDSQTSRRSWNEDKLDMTSASVSSESPDCLSNLQDCRLSSDCWSVYEKLRDSCSGKEESCDNPASHNSCLLLLGELKRTPLANCTCPMGGRKCLKLQTLLQNNPCIHAIQEASPLPLSLQDTRQRNHLRGSGMSTARDRVSSCLHTAASCINDEVCNAQLVPLVQACTASRCNASACARATWQFYHSLPRTVAEMLVFCECDAADLNCLRFRADLQSGTCSGQLDQMPNCLELYGRCMQNKLCRRRYWAFQSKCFREGEECHALAPRKCLCPMDPELILGGDAKCQRAFMGTMGTMLQQPCTCEGLQAAHLHKCKKLHEVLHNRSIFISHLNNEVFPHHKAYGNETELTSQWFSDQLLFSFICILVIVIILMIIIMVLRTLGMCRVAEKAKFHPPPVKKNCPMSY</sequence>
<feature type="region of interest" description="Disordered" evidence="8">
    <location>
        <begin position="100"/>
        <end position="127"/>
    </location>
</feature>
<keyword evidence="6" id="KW-0675">Receptor</keyword>
<evidence type="ECO:0000256" key="7">
    <source>
        <dbReference type="ARBA" id="ARBA00023180"/>
    </source>
</evidence>
<feature type="transmembrane region" description="Helical" evidence="9">
    <location>
        <begin position="460"/>
        <end position="484"/>
    </location>
</feature>
<dbReference type="GO" id="GO:0038023">
    <property type="term" value="F:signaling receptor activity"/>
    <property type="evidence" value="ECO:0007669"/>
    <property type="project" value="InterPro"/>
</dbReference>
<feature type="domain" description="GDNF/GAS1" evidence="11">
    <location>
        <begin position="333"/>
        <end position="428"/>
    </location>
</feature>
<dbReference type="GO" id="GO:0043235">
    <property type="term" value="C:receptor complex"/>
    <property type="evidence" value="ECO:0007669"/>
    <property type="project" value="TreeGrafter"/>
</dbReference>
<dbReference type="PANTHER" id="PTHR10269">
    <property type="entry name" value="GDNF RECEPTOR ALPHA"/>
    <property type="match status" value="1"/>
</dbReference>
<dbReference type="EMBL" id="JAERUA010000010">
    <property type="protein sequence ID" value="KAI1894740.1"/>
    <property type="molecule type" value="Genomic_DNA"/>
</dbReference>
<evidence type="ECO:0000256" key="9">
    <source>
        <dbReference type="SAM" id="Phobius"/>
    </source>
</evidence>
<evidence type="ECO:0000256" key="3">
    <source>
        <dbReference type="ARBA" id="ARBA00022475"/>
    </source>
</evidence>
<dbReference type="SMART" id="SM00907">
    <property type="entry name" value="GDNF"/>
    <property type="match status" value="3"/>
</dbReference>
<gene>
    <name evidence="12" type="ORF">AGOR_G00118860</name>
</gene>
<comment type="subcellular location">
    <subcellularLocation>
        <location evidence="1">Cell membrane</location>
    </subcellularLocation>
</comment>
<reference evidence="12" key="1">
    <citation type="submission" date="2021-01" db="EMBL/GenBank/DDBJ databases">
        <authorList>
            <person name="Zahm M."/>
            <person name="Roques C."/>
            <person name="Cabau C."/>
            <person name="Klopp C."/>
            <person name="Donnadieu C."/>
            <person name="Jouanno E."/>
            <person name="Lampietro C."/>
            <person name="Louis A."/>
            <person name="Herpin A."/>
            <person name="Echchiki A."/>
            <person name="Berthelot C."/>
            <person name="Parey E."/>
            <person name="Roest-Crollius H."/>
            <person name="Braasch I."/>
            <person name="Postlethwait J."/>
            <person name="Bobe J."/>
            <person name="Montfort J."/>
            <person name="Bouchez O."/>
            <person name="Begum T."/>
            <person name="Mejri S."/>
            <person name="Adams A."/>
            <person name="Chen W.-J."/>
            <person name="Guiguen Y."/>
        </authorList>
    </citation>
    <scope>NUCLEOTIDE SEQUENCE</scope>
    <source>
        <tissue evidence="12">Blood</tissue>
    </source>
</reference>
<keyword evidence="4 10" id="KW-0732">Signal</keyword>
<feature type="signal peptide" evidence="10">
    <location>
        <begin position="1"/>
        <end position="19"/>
    </location>
</feature>
<keyword evidence="9" id="KW-1133">Transmembrane helix</keyword>
<evidence type="ECO:0000256" key="8">
    <source>
        <dbReference type="SAM" id="MobiDB-lite"/>
    </source>
</evidence>
<protein>
    <recommendedName>
        <fullName evidence="11">GDNF/GAS1 domain-containing protein</fullName>
    </recommendedName>
</protein>
<comment type="caution">
    <text evidence="12">The sequence shown here is derived from an EMBL/GenBank/DDBJ whole genome shotgun (WGS) entry which is preliminary data.</text>
</comment>
<evidence type="ECO:0000256" key="10">
    <source>
        <dbReference type="SAM" id="SignalP"/>
    </source>
</evidence>
<feature type="compositionally biased region" description="Polar residues" evidence="8">
    <location>
        <begin position="101"/>
        <end position="111"/>
    </location>
</feature>
<dbReference type="InterPro" id="IPR016017">
    <property type="entry name" value="GDNF/GAS1"/>
</dbReference>
<evidence type="ECO:0000256" key="2">
    <source>
        <dbReference type="ARBA" id="ARBA00005961"/>
    </source>
</evidence>
<feature type="domain" description="GDNF/GAS1" evidence="11">
    <location>
        <begin position="246"/>
        <end position="323"/>
    </location>
</feature>
<dbReference type="Pfam" id="PF02351">
    <property type="entry name" value="GDNF"/>
    <property type="match status" value="3"/>
</dbReference>
<dbReference type="OrthoDB" id="8735237at2759"/>
<accession>A0A8T3DF34</accession>
<evidence type="ECO:0000313" key="13">
    <source>
        <dbReference type="Proteomes" id="UP000829720"/>
    </source>
</evidence>
<evidence type="ECO:0000313" key="12">
    <source>
        <dbReference type="EMBL" id="KAI1894740.1"/>
    </source>
</evidence>
<comment type="similarity">
    <text evidence="2">Belongs to the GDNFR family.</text>
</comment>
<evidence type="ECO:0000256" key="6">
    <source>
        <dbReference type="ARBA" id="ARBA00023170"/>
    </source>
</evidence>
<evidence type="ECO:0000256" key="1">
    <source>
        <dbReference type="ARBA" id="ARBA00004236"/>
    </source>
</evidence>
<dbReference type="InterPro" id="IPR003438">
    <property type="entry name" value="GDNF_rcpt"/>
</dbReference>
<keyword evidence="13" id="KW-1185">Reference proteome</keyword>
<evidence type="ECO:0000256" key="5">
    <source>
        <dbReference type="ARBA" id="ARBA00023136"/>
    </source>
</evidence>
<keyword evidence="9" id="KW-0812">Transmembrane</keyword>
<evidence type="ECO:0000256" key="4">
    <source>
        <dbReference type="ARBA" id="ARBA00022729"/>
    </source>
</evidence>
<dbReference type="PANTHER" id="PTHR10269:SF1">
    <property type="entry name" value="GDNF FAMILY RECEPTOR ALPHA-LIKE"/>
    <property type="match status" value="1"/>
</dbReference>
<organism evidence="12 13">
    <name type="scientific">Albula goreensis</name>
    <dbReference type="NCBI Taxonomy" id="1534307"/>
    <lineage>
        <taxon>Eukaryota</taxon>
        <taxon>Metazoa</taxon>
        <taxon>Chordata</taxon>
        <taxon>Craniata</taxon>
        <taxon>Vertebrata</taxon>
        <taxon>Euteleostomi</taxon>
        <taxon>Actinopterygii</taxon>
        <taxon>Neopterygii</taxon>
        <taxon>Teleostei</taxon>
        <taxon>Albuliformes</taxon>
        <taxon>Albulidae</taxon>
        <taxon>Albula</taxon>
    </lineage>
</organism>
<dbReference type="AlphaFoldDB" id="A0A8T3DF34"/>
<name>A0A8T3DF34_9TELE</name>
<proteinExistence type="inferred from homology"/>
<dbReference type="SUPFAM" id="SSF110035">
    <property type="entry name" value="GDNF receptor-like"/>
    <property type="match status" value="3"/>
</dbReference>
<keyword evidence="3" id="KW-1003">Cell membrane</keyword>
<dbReference type="GO" id="GO:0007169">
    <property type="term" value="P:cell surface receptor protein tyrosine kinase signaling pathway"/>
    <property type="evidence" value="ECO:0007669"/>
    <property type="project" value="UniProtKB-ARBA"/>
</dbReference>
<dbReference type="InterPro" id="IPR037193">
    <property type="entry name" value="GDNF_alpha"/>
</dbReference>
<dbReference type="GO" id="GO:0007399">
    <property type="term" value="P:nervous system development"/>
    <property type="evidence" value="ECO:0007669"/>
    <property type="project" value="TreeGrafter"/>
</dbReference>
<keyword evidence="5 9" id="KW-0472">Membrane</keyword>
<evidence type="ECO:0000259" key="11">
    <source>
        <dbReference type="SMART" id="SM00907"/>
    </source>
</evidence>
<feature type="domain" description="GDNF/GAS1" evidence="11">
    <location>
        <begin position="132"/>
        <end position="208"/>
    </location>
</feature>